<dbReference type="Pfam" id="PF07705">
    <property type="entry name" value="CARDB"/>
    <property type="match status" value="1"/>
</dbReference>
<name>A0ABT2UIP6_9BACL</name>
<dbReference type="SMART" id="SM00089">
    <property type="entry name" value="PKD"/>
    <property type="match status" value="3"/>
</dbReference>
<sequence length="894" mass="96548">MVKRLFYIIVFFSLILPDFEFLIDTNKAQAAGQQIVQVVDYDSSDMLFTMPDGSSYGSKLQSVTPKEVTILNPSGDPISKVQLRDANTHSVLQDMVLVSGNKYKVASPLQQQGQIMVATNDYVKLNPGSFEWFRDPNQKVWMFDYDDSAADGGQTHRFYRNDTNKINPAPPPVSCLQHKREMPYGSTLPAYPSGYESTVQYCDSAYDYREGTLPLMELDVMGTSSLTINATDAVHLEFNTTDFQLDSAGTLKAANIIGLSTDYLDIPTMKYRFNFTTIFSTYRDSEVSDGSDGNGVVLRWLSNWMIKLTGYVYKYPKLEAVAYTAAPTAKVDLSVPTLTGPSCIEAGKSATFKYSITNSGPATSSPFKVKISADGVEIITHTFNGIGTTTEDGTFTYQFSAPGTKGITVLANSDNSLDEESTTNNTKTESFTASANCNGGGTDPGGCSLGAGCPGEWKGTLKVHYPTIEWKNPNDFNVTLTDPANGCTAVTGRFRVSQGNNAYAYGWTPIVGGKDTIGFAWQMAGSTSYPGNIGAGNVIVMYDVEDSCGRISLIGPEPFEIIKVAGAPTVQVDWYKTSTGAKTSSVVQDDYVFVKAAATDSKNEKVTLSWTFTGSTSWLAGLPAFMGWTSPLNKMQYSNITASVKGTHQVCVTGTNESGISAKACSYLDVIGPEPVAVIDVGGWLKEGRRIELSGEKSSSPRDMALTYAWTIAPIAGQTTGTQAEIEYIQPLSGKLKDFKTPKLGNYLVTLVVTDTEGLTGSATKTVEVKPDLPPIVDIAGNNKAGRDIANRGLATFTVLGTGLSVDQDIIVKRLWSFAYDGNNDGIFNEGETAEIDEDSLVIGAEYPYTSGTESFLIAKTGVHIVELRGQHVGKFNIKLRVVEAPGQPTDLVH</sequence>
<evidence type="ECO:0000259" key="1">
    <source>
        <dbReference type="SMART" id="SM00089"/>
    </source>
</evidence>
<dbReference type="RefSeq" id="WP_262684977.1">
    <property type="nucleotide sequence ID" value="NZ_JAOQIO010000065.1"/>
</dbReference>
<feature type="domain" description="PKD/Chitinase" evidence="1">
    <location>
        <begin position="349"/>
        <end position="491"/>
    </location>
</feature>
<feature type="domain" description="PKD/Chitinase" evidence="1">
    <location>
        <begin position="595"/>
        <end position="673"/>
    </location>
</feature>
<accession>A0ABT2UIP6</accession>
<feature type="domain" description="PKD/Chitinase" evidence="1">
    <location>
        <begin position="676"/>
        <end position="772"/>
    </location>
</feature>
<protein>
    <recommendedName>
        <fullName evidence="1">PKD/Chitinase domain-containing protein</fullName>
    </recommendedName>
</protein>
<organism evidence="2 3">
    <name type="scientific">Paenibacillus baimaensis</name>
    <dbReference type="NCBI Taxonomy" id="2982185"/>
    <lineage>
        <taxon>Bacteria</taxon>
        <taxon>Bacillati</taxon>
        <taxon>Bacillota</taxon>
        <taxon>Bacilli</taxon>
        <taxon>Bacillales</taxon>
        <taxon>Paenibacillaceae</taxon>
        <taxon>Paenibacillus</taxon>
    </lineage>
</organism>
<dbReference type="InterPro" id="IPR035986">
    <property type="entry name" value="PKD_dom_sf"/>
</dbReference>
<evidence type="ECO:0000313" key="2">
    <source>
        <dbReference type="EMBL" id="MCU6793752.1"/>
    </source>
</evidence>
<keyword evidence="3" id="KW-1185">Reference proteome</keyword>
<dbReference type="InterPro" id="IPR011635">
    <property type="entry name" value="CARDB"/>
</dbReference>
<evidence type="ECO:0000313" key="3">
    <source>
        <dbReference type="Proteomes" id="UP001652445"/>
    </source>
</evidence>
<comment type="caution">
    <text evidence="2">The sequence shown here is derived from an EMBL/GenBank/DDBJ whole genome shotgun (WGS) entry which is preliminary data.</text>
</comment>
<dbReference type="InterPro" id="IPR013783">
    <property type="entry name" value="Ig-like_fold"/>
</dbReference>
<reference evidence="2 3" key="1">
    <citation type="submission" date="2022-09" db="EMBL/GenBank/DDBJ databases">
        <authorList>
            <person name="Han X.L."/>
            <person name="Wang Q."/>
            <person name="Lu T."/>
        </authorList>
    </citation>
    <scope>NUCLEOTIDE SEQUENCE [LARGE SCALE GENOMIC DNA]</scope>
    <source>
        <strain evidence="2 3">WQ 127069</strain>
    </source>
</reference>
<proteinExistence type="predicted"/>
<dbReference type="Proteomes" id="UP001652445">
    <property type="component" value="Unassembled WGS sequence"/>
</dbReference>
<dbReference type="SUPFAM" id="SSF49299">
    <property type="entry name" value="PKD domain"/>
    <property type="match status" value="1"/>
</dbReference>
<dbReference type="EMBL" id="JAOQIO010000065">
    <property type="protein sequence ID" value="MCU6793752.1"/>
    <property type="molecule type" value="Genomic_DNA"/>
</dbReference>
<dbReference type="InterPro" id="IPR022409">
    <property type="entry name" value="PKD/Chitinase_dom"/>
</dbReference>
<dbReference type="Gene3D" id="2.60.40.10">
    <property type="entry name" value="Immunoglobulins"/>
    <property type="match status" value="2"/>
</dbReference>
<gene>
    <name evidence="2" type="ORF">OB236_16730</name>
</gene>